<evidence type="ECO:0000313" key="16">
    <source>
        <dbReference type="EMBL" id="CAH0111714.1"/>
    </source>
</evidence>
<dbReference type="GO" id="GO:0008417">
    <property type="term" value="F:fucosyltransferase activity"/>
    <property type="evidence" value="ECO:0007669"/>
    <property type="project" value="InterPro"/>
</dbReference>
<dbReference type="InterPro" id="IPR001503">
    <property type="entry name" value="Glyco_trans_10"/>
</dbReference>
<reference evidence="16" key="1">
    <citation type="submission" date="2021-11" db="EMBL/GenBank/DDBJ databases">
        <authorList>
            <person name="Schell T."/>
        </authorList>
    </citation>
    <scope>NUCLEOTIDE SEQUENCE</scope>
    <source>
        <strain evidence="16">M5</strain>
    </source>
</reference>
<dbReference type="EC" id="2.4.1.-" evidence="12"/>
<feature type="compositionally biased region" description="Low complexity" evidence="13">
    <location>
        <begin position="240"/>
        <end position="256"/>
    </location>
</feature>
<evidence type="ECO:0000256" key="9">
    <source>
        <dbReference type="ARBA" id="ARBA00023034"/>
    </source>
</evidence>
<dbReference type="EMBL" id="CAKKLH010000315">
    <property type="protein sequence ID" value="CAH0111714.1"/>
    <property type="molecule type" value="Genomic_DNA"/>
</dbReference>
<evidence type="ECO:0000256" key="8">
    <source>
        <dbReference type="ARBA" id="ARBA00022989"/>
    </source>
</evidence>
<evidence type="ECO:0000256" key="5">
    <source>
        <dbReference type="ARBA" id="ARBA00022679"/>
    </source>
</evidence>
<dbReference type="InterPro" id="IPR031481">
    <property type="entry name" value="Glyco_tran_10_N"/>
</dbReference>
<keyword evidence="6 12" id="KW-0812">Transmembrane</keyword>
<evidence type="ECO:0000256" key="4">
    <source>
        <dbReference type="ARBA" id="ARBA00022676"/>
    </source>
</evidence>
<feature type="domain" description="Fucosyltransferase N-terminal" evidence="15">
    <location>
        <begin position="93"/>
        <end position="209"/>
    </location>
</feature>
<keyword evidence="10 12" id="KW-0472">Membrane</keyword>
<dbReference type="OrthoDB" id="427096at2759"/>
<dbReference type="Pfam" id="PF00852">
    <property type="entry name" value="Glyco_transf_10"/>
    <property type="match status" value="1"/>
</dbReference>
<keyword evidence="9 12" id="KW-0333">Golgi apparatus</keyword>
<evidence type="ECO:0000256" key="7">
    <source>
        <dbReference type="ARBA" id="ARBA00022968"/>
    </source>
</evidence>
<comment type="similarity">
    <text evidence="3 12">Belongs to the glycosyltransferase 10 family.</text>
</comment>
<dbReference type="Gene3D" id="3.40.50.11660">
    <property type="entry name" value="Glycosyl transferase family 10, C-terminal domain"/>
    <property type="match status" value="1"/>
</dbReference>
<dbReference type="Proteomes" id="UP000789390">
    <property type="component" value="Unassembled WGS sequence"/>
</dbReference>
<dbReference type="PANTHER" id="PTHR48438:SF1">
    <property type="entry name" value="ALPHA-(1,3)-FUCOSYLTRANSFERASE C-RELATED"/>
    <property type="match status" value="1"/>
</dbReference>
<keyword evidence="5 12" id="KW-0808">Transferase</keyword>
<dbReference type="UniPathway" id="UPA00378"/>
<evidence type="ECO:0000256" key="2">
    <source>
        <dbReference type="ARBA" id="ARBA00004922"/>
    </source>
</evidence>
<evidence type="ECO:0000259" key="15">
    <source>
        <dbReference type="Pfam" id="PF17039"/>
    </source>
</evidence>
<dbReference type="SUPFAM" id="SSF53756">
    <property type="entry name" value="UDP-Glycosyltransferase/glycogen phosphorylase"/>
    <property type="match status" value="1"/>
</dbReference>
<feature type="transmembrane region" description="Helical" evidence="12">
    <location>
        <begin position="25"/>
        <end position="47"/>
    </location>
</feature>
<dbReference type="PANTHER" id="PTHR48438">
    <property type="entry name" value="ALPHA-(1,3)-FUCOSYLTRANSFERASE C-RELATED"/>
    <property type="match status" value="1"/>
</dbReference>
<dbReference type="InterPro" id="IPR055270">
    <property type="entry name" value="Glyco_tran_10_C"/>
</dbReference>
<evidence type="ECO:0000256" key="6">
    <source>
        <dbReference type="ARBA" id="ARBA00022692"/>
    </source>
</evidence>
<sequence length="464" mass="53716">MDSRMDDWYWWCAIHHLLRLRRSTLYVAIFLSFVTITFAVYSVSSIWRLPPPHRHHQQMNNELVPSLQDSQPAVDETTKCNKIIANNQVEHRPIVILYWTTFFETNDFEVGLGSKPFAECDNNQIIAQHSSCLTTTDRGLFNDSDAVIFHGRDLHANDLPPAGWRRPHQHFIFYLLESPVHTDLSMLNQPVFQNYFNRTMTYRRDSDIVELHAYGRLKCIHHPEATVLFNHSCAEFPSSAAAAEPSPTSSTTGPASIRTDNNSHQQMMKNKTRTIAWFVSNCHSNSQRESLVRKLSQFIAVDVYGKCGNGSHRCSNKSECDRLLSDSYRFYLSFENSLCPDYVTEKLYRPLAHDTVPVVYGGSNYSFYLPPGSYINAMDYKSPEDLANYLKKLMIDDALYSNYFKWRDQYQVIQSPLDGWCHLCRLLMMDPLLVKMKQKSYFNIAEWWSGQTTNQTCLSSPSWQ</sequence>
<dbReference type="InterPro" id="IPR038577">
    <property type="entry name" value="GT10-like_C_sf"/>
</dbReference>
<evidence type="ECO:0000256" key="13">
    <source>
        <dbReference type="SAM" id="MobiDB-lite"/>
    </source>
</evidence>
<evidence type="ECO:0000256" key="10">
    <source>
        <dbReference type="ARBA" id="ARBA00023136"/>
    </source>
</evidence>
<dbReference type="Pfam" id="PF17039">
    <property type="entry name" value="Glyco_tran_10_N"/>
    <property type="match status" value="1"/>
</dbReference>
<comment type="caution">
    <text evidence="16">The sequence shown here is derived from an EMBL/GenBank/DDBJ whole genome shotgun (WGS) entry which is preliminary data.</text>
</comment>
<accession>A0A8J2RZ03</accession>
<keyword evidence="17" id="KW-1185">Reference proteome</keyword>
<dbReference type="AlphaFoldDB" id="A0A8J2RZ03"/>
<feature type="region of interest" description="Disordered" evidence="13">
    <location>
        <begin position="240"/>
        <end position="261"/>
    </location>
</feature>
<evidence type="ECO:0000259" key="14">
    <source>
        <dbReference type="Pfam" id="PF00852"/>
    </source>
</evidence>
<evidence type="ECO:0000313" key="17">
    <source>
        <dbReference type="Proteomes" id="UP000789390"/>
    </source>
</evidence>
<gene>
    <name evidence="16" type="ORF">DGAL_LOCUS15368</name>
</gene>
<evidence type="ECO:0000256" key="11">
    <source>
        <dbReference type="ARBA" id="ARBA00023180"/>
    </source>
</evidence>
<feature type="domain" description="Fucosyltransferase C-terminal" evidence="14">
    <location>
        <begin position="269"/>
        <end position="447"/>
    </location>
</feature>
<evidence type="ECO:0000256" key="1">
    <source>
        <dbReference type="ARBA" id="ARBA00004447"/>
    </source>
</evidence>
<evidence type="ECO:0000256" key="12">
    <source>
        <dbReference type="RuleBase" id="RU003832"/>
    </source>
</evidence>
<protein>
    <recommendedName>
        <fullName evidence="12">Fucosyltransferase</fullName>
        <ecNumber evidence="12">2.4.1.-</ecNumber>
    </recommendedName>
</protein>
<comment type="pathway">
    <text evidence="2">Protein modification; protein glycosylation.</text>
</comment>
<proteinExistence type="inferred from homology"/>
<comment type="subcellular location">
    <subcellularLocation>
        <location evidence="1 12">Golgi apparatus</location>
        <location evidence="1 12">Golgi stack membrane</location>
        <topology evidence="1 12">Single-pass type II membrane protein</topology>
    </subcellularLocation>
</comment>
<evidence type="ECO:0000256" key="3">
    <source>
        <dbReference type="ARBA" id="ARBA00008919"/>
    </source>
</evidence>
<keyword evidence="8 12" id="KW-1133">Transmembrane helix</keyword>
<keyword evidence="7" id="KW-0735">Signal-anchor</keyword>
<keyword evidence="4 12" id="KW-0328">Glycosyltransferase</keyword>
<name>A0A8J2RZ03_9CRUS</name>
<keyword evidence="11" id="KW-0325">Glycoprotein</keyword>
<organism evidence="16 17">
    <name type="scientific">Daphnia galeata</name>
    <dbReference type="NCBI Taxonomy" id="27404"/>
    <lineage>
        <taxon>Eukaryota</taxon>
        <taxon>Metazoa</taxon>
        <taxon>Ecdysozoa</taxon>
        <taxon>Arthropoda</taxon>
        <taxon>Crustacea</taxon>
        <taxon>Branchiopoda</taxon>
        <taxon>Diplostraca</taxon>
        <taxon>Cladocera</taxon>
        <taxon>Anomopoda</taxon>
        <taxon>Daphniidae</taxon>
        <taxon>Daphnia</taxon>
    </lineage>
</organism>
<dbReference type="GO" id="GO:0032580">
    <property type="term" value="C:Golgi cisterna membrane"/>
    <property type="evidence" value="ECO:0007669"/>
    <property type="project" value="UniProtKB-SubCell"/>
</dbReference>